<dbReference type="SUPFAM" id="SSF54980">
    <property type="entry name" value="EF-G C-terminal domain-like"/>
    <property type="match status" value="1"/>
</dbReference>
<dbReference type="PANTHER" id="PTHR16301:SF20">
    <property type="entry name" value="IMPACT FAMILY MEMBER YIGZ"/>
    <property type="match status" value="1"/>
</dbReference>
<dbReference type="PANTHER" id="PTHR16301">
    <property type="entry name" value="IMPACT-RELATED"/>
    <property type="match status" value="1"/>
</dbReference>
<evidence type="ECO:0000313" key="5">
    <source>
        <dbReference type="EMBL" id="EMR4591153.1"/>
    </source>
</evidence>
<evidence type="ECO:0000259" key="2">
    <source>
        <dbReference type="Pfam" id="PF01205"/>
    </source>
</evidence>
<dbReference type="InterPro" id="IPR015269">
    <property type="entry name" value="UPF0029_Impact_C"/>
</dbReference>
<dbReference type="Gene3D" id="3.30.230.30">
    <property type="entry name" value="Impact, N-terminal domain"/>
    <property type="match status" value="1"/>
</dbReference>
<dbReference type="NCBIfam" id="NF008600">
    <property type="entry name" value="PRK11568.1"/>
    <property type="match status" value="1"/>
</dbReference>
<dbReference type="PROSITE" id="PS00910">
    <property type="entry name" value="UPF0029"/>
    <property type="match status" value="1"/>
</dbReference>
<name>A0AAD2VV39_PRORE</name>
<dbReference type="InterPro" id="IPR020568">
    <property type="entry name" value="Ribosomal_Su5_D2-typ_SF"/>
</dbReference>
<dbReference type="GO" id="GO:0043168">
    <property type="term" value="F:anion binding"/>
    <property type="evidence" value="ECO:0007669"/>
    <property type="project" value="UniProtKB-ARBA"/>
</dbReference>
<dbReference type="InterPro" id="IPR020569">
    <property type="entry name" value="UPF0029_Impact_CS"/>
</dbReference>
<comment type="similarity">
    <text evidence="1">Belongs to the IMPACT family.</text>
</comment>
<accession>A0AAD2VV39</accession>
<comment type="caution">
    <text evidence="4">The sequence shown here is derived from an EMBL/GenBank/DDBJ whole genome shotgun (WGS) entry which is preliminary data.</text>
</comment>
<dbReference type="InterPro" id="IPR035647">
    <property type="entry name" value="EFG_III/V"/>
</dbReference>
<dbReference type="EMBL" id="ABEXCJ040000007">
    <property type="protein sequence ID" value="ELR5218966.1"/>
    <property type="molecule type" value="Genomic_DNA"/>
</dbReference>
<dbReference type="Gene3D" id="3.30.70.240">
    <property type="match status" value="1"/>
</dbReference>
<dbReference type="InterPro" id="IPR023582">
    <property type="entry name" value="Impact"/>
</dbReference>
<feature type="domain" description="UPF0029" evidence="3">
    <location>
        <begin position="141"/>
        <end position="195"/>
    </location>
</feature>
<sequence length="204" mass="22167">MKPYLIPAETISFTEENKKSQFITYLAHTDGIDAAKDYIQSIKAQYPDARHHCWAFVAGRPDDSQKLGFSDDGEPTGTAGKPIMAQLLGSNLGEVTCVVVRYFGGIKLGTGGLVKAYGNGAQQALKILPTKIKVPQKIFNLVCDYSLINAIEQLLAQVNGTVLHSDYNETVSLQIAIPATLEQEVNDKLRDISRGALALTPESE</sequence>
<dbReference type="EMBL" id="ABEXCJ050000007">
    <property type="protein sequence ID" value="EMR4591153.1"/>
    <property type="molecule type" value="Genomic_DNA"/>
</dbReference>
<gene>
    <name evidence="5" type="ORF">M0K77_003500</name>
    <name evidence="4" type="ORF">M0K77_RS17500</name>
</gene>
<protein>
    <submittedName>
        <fullName evidence="4">IMPACT family protein</fullName>
    </submittedName>
</protein>
<dbReference type="GO" id="GO:0032561">
    <property type="term" value="F:guanyl ribonucleotide binding"/>
    <property type="evidence" value="ECO:0007669"/>
    <property type="project" value="UniProtKB-ARBA"/>
</dbReference>
<dbReference type="InterPro" id="IPR036956">
    <property type="entry name" value="Impact_N_sf"/>
</dbReference>
<reference evidence="4" key="1">
    <citation type="submission" date="2023-10" db="EMBL/GenBank/DDBJ databases">
        <authorList>
            <consortium name="Clinical and Environmental Microbiology Branch: Whole genome sequencing antimicrobial resistance pathogens in the healthcare setting"/>
        </authorList>
    </citation>
    <scope>NUCLEOTIDE SEQUENCE</scope>
    <source>
        <strain evidence="4">2020QW-00022</strain>
    </source>
</reference>
<dbReference type="InterPro" id="IPR001498">
    <property type="entry name" value="Impact_N"/>
</dbReference>
<dbReference type="SUPFAM" id="SSF54211">
    <property type="entry name" value="Ribosomal protein S5 domain 2-like"/>
    <property type="match status" value="1"/>
</dbReference>
<dbReference type="GO" id="GO:0006446">
    <property type="term" value="P:regulation of translational initiation"/>
    <property type="evidence" value="ECO:0007669"/>
    <property type="project" value="TreeGrafter"/>
</dbReference>
<dbReference type="Pfam" id="PF09186">
    <property type="entry name" value="DUF1949"/>
    <property type="match status" value="1"/>
</dbReference>
<dbReference type="NCBIfam" id="TIGR00257">
    <property type="entry name" value="IMPACT_YIGZ"/>
    <property type="match status" value="1"/>
</dbReference>
<organism evidence="4">
    <name type="scientific">Providencia rettgeri</name>
    <dbReference type="NCBI Taxonomy" id="587"/>
    <lineage>
        <taxon>Bacteria</taxon>
        <taxon>Pseudomonadati</taxon>
        <taxon>Pseudomonadota</taxon>
        <taxon>Gammaproteobacteria</taxon>
        <taxon>Enterobacterales</taxon>
        <taxon>Morganellaceae</taxon>
        <taxon>Providencia</taxon>
    </lineage>
</organism>
<feature type="domain" description="Impact N-terminal" evidence="2">
    <location>
        <begin position="18"/>
        <end position="125"/>
    </location>
</feature>
<dbReference type="GO" id="GO:0005737">
    <property type="term" value="C:cytoplasm"/>
    <property type="evidence" value="ECO:0007669"/>
    <property type="project" value="TreeGrafter"/>
</dbReference>
<dbReference type="Pfam" id="PF01205">
    <property type="entry name" value="Impact_N"/>
    <property type="match status" value="1"/>
</dbReference>
<dbReference type="AlphaFoldDB" id="A0AAD2VV39"/>
<evidence type="ECO:0000259" key="3">
    <source>
        <dbReference type="Pfam" id="PF09186"/>
    </source>
</evidence>
<evidence type="ECO:0000313" key="4">
    <source>
        <dbReference type="EMBL" id="ELR5218966.1"/>
    </source>
</evidence>
<proteinExistence type="inferred from homology"/>
<dbReference type="GO" id="GO:0017111">
    <property type="term" value="F:ribonucleoside triphosphate phosphatase activity"/>
    <property type="evidence" value="ECO:0007669"/>
    <property type="project" value="UniProtKB-ARBA"/>
</dbReference>
<evidence type="ECO:0000256" key="1">
    <source>
        <dbReference type="ARBA" id="ARBA00007665"/>
    </source>
</evidence>
<dbReference type="InterPro" id="IPR015796">
    <property type="entry name" value="Impact_YigZ-like"/>
</dbReference>